<dbReference type="GO" id="GO:0015086">
    <property type="term" value="F:cadmium ion transmembrane transporter activity"/>
    <property type="evidence" value="ECO:0007669"/>
    <property type="project" value="TreeGrafter"/>
</dbReference>
<dbReference type="InterPro" id="IPR023214">
    <property type="entry name" value="HAD_sf"/>
</dbReference>
<dbReference type="EMBL" id="BMRG01000014">
    <property type="protein sequence ID" value="GGP74485.1"/>
    <property type="molecule type" value="Genomic_DNA"/>
</dbReference>
<dbReference type="SUPFAM" id="SSF81660">
    <property type="entry name" value="Metal cation-transporting ATPase, ATP-binding domain N"/>
    <property type="match status" value="1"/>
</dbReference>
<evidence type="ECO:0000313" key="7">
    <source>
        <dbReference type="Proteomes" id="UP000639606"/>
    </source>
</evidence>
<dbReference type="GO" id="GO:0016887">
    <property type="term" value="F:ATP hydrolysis activity"/>
    <property type="evidence" value="ECO:0007669"/>
    <property type="project" value="InterPro"/>
</dbReference>
<dbReference type="Pfam" id="PF00702">
    <property type="entry name" value="Hydrolase"/>
    <property type="match status" value="1"/>
</dbReference>
<accession>A0A918ARN2</accession>
<comment type="caution">
    <text evidence="6">The sequence shown here is derived from an EMBL/GenBank/DDBJ whole genome shotgun (WGS) entry which is preliminary data.</text>
</comment>
<dbReference type="PRINTS" id="PR00119">
    <property type="entry name" value="CATATPASE"/>
</dbReference>
<comment type="similarity">
    <text evidence="2">Belongs to the cation transport ATPase (P-type) (TC 3.A.3) family. Type IB subfamily.</text>
</comment>
<protein>
    <recommendedName>
        <fullName evidence="8">P-type E1-E2 ATPase</fullName>
    </recommendedName>
</protein>
<keyword evidence="3" id="KW-0812">Transmembrane</keyword>
<dbReference type="GO" id="GO:0005524">
    <property type="term" value="F:ATP binding"/>
    <property type="evidence" value="ECO:0007669"/>
    <property type="project" value="InterPro"/>
</dbReference>
<dbReference type="InterPro" id="IPR036412">
    <property type="entry name" value="HAD-like_sf"/>
</dbReference>
<evidence type="ECO:0000256" key="3">
    <source>
        <dbReference type="ARBA" id="ARBA00022692"/>
    </source>
</evidence>
<evidence type="ECO:0000256" key="1">
    <source>
        <dbReference type="ARBA" id="ARBA00004370"/>
    </source>
</evidence>
<dbReference type="Gene3D" id="3.40.1110.10">
    <property type="entry name" value="Calcium-transporting ATPase, cytoplasmic domain N"/>
    <property type="match status" value="1"/>
</dbReference>
<dbReference type="InterPro" id="IPR001757">
    <property type="entry name" value="P_typ_ATPase"/>
</dbReference>
<evidence type="ECO:0000256" key="5">
    <source>
        <dbReference type="ARBA" id="ARBA00023136"/>
    </source>
</evidence>
<evidence type="ECO:0000256" key="2">
    <source>
        <dbReference type="ARBA" id="ARBA00006024"/>
    </source>
</evidence>
<name>A0A918ARN2_9PSEU</name>
<proteinExistence type="inferred from homology"/>
<dbReference type="GO" id="GO:0016020">
    <property type="term" value="C:membrane"/>
    <property type="evidence" value="ECO:0007669"/>
    <property type="project" value="UniProtKB-SubCell"/>
</dbReference>
<reference evidence="6" key="2">
    <citation type="submission" date="2020-09" db="EMBL/GenBank/DDBJ databases">
        <authorList>
            <person name="Sun Q."/>
            <person name="Ohkuma M."/>
        </authorList>
    </citation>
    <scope>NUCLEOTIDE SEQUENCE</scope>
    <source>
        <strain evidence="6">JCM 3313</strain>
    </source>
</reference>
<dbReference type="Gene3D" id="3.40.50.1000">
    <property type="entry name" value="HAD superfamily/HAD-like"/>
    <property type="match status" value="1"/>
</dbReference>
<sequence>MVCAPGTTREGVLALAAGVEQYSPHVLAAAVVRAAARAGVRPLPAESVTEQPGQGASGHISGRTVQVGRFDPAAAMSAWVRGAVRKGRLDLAGVIWVCRDNEPLAALFVRDRIRTDAARTMHRLRTAGIRQVVLLTGDHVDNAVEVAGMLGMDQVQANATPTDKIARVREARSNGITAMVGDGINDTAALAAAGINAALGSRGSTAAAQAADAVILDDRIDRLADAVETARRTRSLALRSAVPDGTDG</sequence>
<evidence type="ECO:0000313" key="6">
    <source>
        <dbReference type="EMBL" id="GGP74485.1"/>
    </source>
</evidence>
<dbReference type="PANTHER" id="PTHR48085">
    <property type="entry name" value="CADMIUM/ZINC-TRANSPORTING ATPASE HMA2-RELATED"/>
    <property type="match status" value="1"/>
</dbReference>
<dbReference type="InterPro" id="IPR051014">
    <property type="entry name" value="Cation_Transport_ATPase_IB"/>
</dbReference>
<dbReference type="NCBIfam" id="TIGR01494">
    <property type="entry name" value="ATPase_P-type"/>
    <property type="match status" value="1"/>
</dbReference>
<dbReference type="InterPro" id="IPR023299">
    <property type="entry name" value="ATPase_P-typ_cyto_dom_N"/>
</dbReference>
<reference evidence="6" key="1">
    <citation type="journal article" date="2014" name="Int. J. Syst. Evol. Microbiol.">
        <title>Complete genome sequence of Corynebacterium casei LMG S-19264T (=DSM 44701T), isolated from a smear-ripened cheese.</title>
        <authorList>
            <consortium name="US DOE Joint Genome Institute (JGI-PGF)"/>
            <person name="Walter F."/>
            <person name="Albersmeier A."/>
            <person name="Kalinowski J."/>
            <person name="Ruckert C."/>
        </authorList>
    </citation>
    <scope>NUCLEOTIDE SEQUENCE</scope>
    <source>
        <strain evidence="6">JCM 3313</strain>
    </source>
</reference>
<gene>
    <name evidence="6" type="ORF">GCM10010185_55080</name>
</gene>
<keyword evidence="4" id="KW-1133">Transmembrane helix</keyword>
<evidence type="ECO:0008006" key="8">
    <source>
        <dbReference type="Google" id="ProtNLM"/>
    </source>
</evidence>
<evidence type="ECO:0000256" key="4">
    <source>
        <dbReference type="ARBA" id="ARBA00022989"/>
    </source>
</evidence>
<dbReference type="RefSeq" id="WP_373293207.1">
    <property type="nucleotide sequence ID" value="NZ_BMRG01000014.1"/>
</dbReference>
<keyword evidence="5" id="KW-0472">Membrane</keyword>
<organism evidence="6 7">
    <name type="scientific">Saccharothrix coeruleofusca</name>
    <dbReference type="NCBI Taxonomy" id="33919"/>
    <lineage>
        <taxon>Bacteria</taxon>
        <taxon>Bacillati</taxon>
        <taxon>Actinomycetota</taxon>
        <taxon>Actinomycetes</taxon>
        <taxon>Pseudonocardiales</taxon>
        <taxon>Pseudonocardiaceae</taxon>
        <taxon>Saccharothrix</taxon>
    </lineage>
</organism>
<dbReference type="AlphaFoldDB" id="A0A918ARN2"/>
<comment type="subcellular location">
    <subcellularLocation>
        <location evidence="1">Membrane</location>
    </subcellularLocation>
</comment>
<keyword evidence="7" id="KW-1185">Reference proteome</keyword>
<dbReference type="Proteomes" id="UP000639606">
    <property type="component" value="Unassembled WGS sequence"/>
</dbReference>
<dbReference type="SUPFAM" id="SSF56784">
    <property type="entry name" value="HAD-like"/>
    <property type="match status" value="1"/>
</dbReference>
<dbReference type="PANTHER" id="PTHR48085:SF5">
    <property type="entry name" value="CADMIUM_ZINC-TRANSPORTING ATPASE HMA4-RELATED"/>
    <property type="match status" value="1"/>
</dbReference>